<dbReference type="PANTHER" id="PTHR37409">
    <property type="entry name" value="RIKEN CDNA D130052B06 GENE"/>
    <property type="match status" value="1"/>
</dbReference>
<evidence type="ECO:0000256" key="1">
    <source>
        <dbReference type="SAM" id="MobiDB-lite"/>
    </source>
</evidence>
<evidence type="ECO:0000313" key="3">
    <source>
        <dbReference type="RefSeq" id="XP_035662856.1"/>
    </source>
</evidence>
<dbReference type="AlphaFoldDB" id="A0A9J7KA93"/>
<evidence type="ECO:0000313" key="2">
    <source>
        <dbReference type="Proteomes" id="UP000001554"/>
    </source>
</evidence>
<feature type="compositionally biased region" description="Basic and acidic residues" evidence="1">
    <location>
        <begin position="229"/>
        <end position="242"/>
    </location>
</feature>
<feature type="compositionally biased region" description="Polar residues" evidence="1">
    <location>
        <begin position="907"/>
        <end position="916"/>
    </location>
</feature>
<organism evidence="2 3">
    <name type="scientific">Branchiostoma floridae</name>
    <name type="common">Florida lancelet</name>
    <name type="synonym">Amphioxus</name>
    <dbReference type="NCBI Taxonomy" id="7739"/>
    <lineage>
        <taxon>Eukaryota</taxon>
        <taxon>Metazoa</taxon>
        <taxon>Chordata</taxon>
        <taxon>Cephalochordata</taxon>
        <taxon>Leptocardii</taxon>
        <taxon>Amphioxiformes</taxon>
        <taxon>Branchiostomatidae</taxon>
        <taxon>Branchiostoma</taxon>
    </lineage>
</organism>
<feature type="region of interest" description="Disordered" evidence="1">
    <location>
        <begin position="441"/>
        <end position="467"/>
    </location>
</feature>
<feature type="compositionally biased region" description="Basic and acidic residues" evidence="1">
    <location>
        <begin position="202"/>
        <end position="217"/>
    </location>
</feature>
<sequence>MDNTWAVVEWKVDNTFTAIPVTYIPDYDPKVGMAKYTKTLAKWEGDLLEATLIFTGKNIFYLHLAWKRLFPSIVMSSLPPATFNNRCNLICPGLTSMSNLMGPDGTFARSVFRDTTTRLIRCFAERCEKGKIKIIAIIVSGTKKAMEDLAAENSAITDKASKSSVPGSRKRTPSRKKMEADQSGAASSDDEPCPKKGKPKKNKEESSSKEGKGDKETKGKRKNGSPRENSGKGKNETAEEDKRRKKAQAESGIEATMSIIAEMAEDKGDEVVVVEPSQESSKEPSTKNTKETSTKNTKETSTKNTKETSTKNTKETSTKNTKEPSTKNTKETSTKNTKETSTKNTKETSTKNTKETSTKNTKETSTKNTKETSTQTTASTNTKETSAKSPGAPLTAESIQDIVMGCLVPVLDALKGQDEKVENLGENVDCMMNLLKRGKHPKIPSTASTEFTPPATTKHRLPSSSSALDTGFSGTLIKDAMEAVISGEFDFTSLGDVADLTSLGDKVDLSPPGDGDGGSLGDGVDLISLGGEVGFTSPMTQHHVSSPKDAGSHVSSPKDGSHVSSPMARHHVRSPMARHHVSSPKDGSHVSSPMARHHVRSPKDESHVSSPMAQHDVSSPKDGSHVSSPMAQHDVSSPKDGSHVSSPMAQHDVSSPKDGSHVSSPMARHHVSSPKDGSHVSSPMAQHDVSSPKDGSHVSSPKDGSNVSSPMARHHVRSPKDGSHVSSPMARHHVRSPTNGSRVTSSTARLHVTSPTDGSRGGGVTPPRDGGVLNTQGGGGDPTSQAQVKKVAIGQVWRKVEIPELLNEILVGKSLKGAISSLMDALFTTDEMVHSSYEANERYKLKQLDHNRMAAMREHLATIKPDEVSRPDNPTFVRTLKKTVQNKCKSVRNHELEKEKARAMEKSASTSSATEN</sequence>
<dbReference type="PANTHER" id="PTHR37409:SF5">
    <property type="entry name" value="CELL WALL PROTEIN AWA1-LIKE"/>
    <property type="match status" value="1"/>
</dbReference>
<name>A0A9J7KA93_BRAFL</name>
<feature type="compositionally biased region" description="Low complexity" evidence="1">
    <location>
        <begin position="371"/>
        <end position="389"/>
    </location>
</feature>
<feature type="compositionally biased region" description="Polar residues" evidence="1">
    <location>
        <begin position="445"/>
        <end position="455"/>
    </location>
</feature>
<feature type="region of interest" description="Disordered" evidence="1">
    <location>
        <begin position="505"/>
        <end position="785"/>
    </location>
</feature>
<feature type="region of interest" description="Disordered" evidence="1">
    <location>
        <begin position="156"/>
        <end position="393"/>
    </location>
</feature>
<dbReference type="GeneID" id="118406706"/>
<feature type="compositionally biased region" description="Basic residues" evidence="1">
    <location>
        <begin position="568"/>
        <end position="582"/>
    </location>
</feature>
<feature type="compositionally biased region" description="Basic and acidic residues" evidence="1">
    <location>
        <begin position="280"/>
        <end position="370"/>
    </location>
</feature>
<dbReference type="OrthoDB" id="10684165at2759"/>
<dbReference type="OMA" id="ENHEYME"/>
<accession>A0A9J7KA93</accession>
<feature type="compositionally biased region" description="Polar residues" evidence="1">
    <location>
        <begin position="736"/>
        <end position="757"/>
    </location>
</feature>
<gene>
    <name evidence="3" type="primary">LOC118406706</name>
</gene>
<reference evidence="2" key="1">
    <citation type="journal article" date="2020" name="Nat. Ecol. Evol.">
        <title>Deeply conserved synteny resolves early events in vertebrate evolution.</title>
        <authorList>
            <person name="Simakov O."/>
            <person name="Marletaz F."/>
            <person name="Yue J.X."/>
            <person name="O'Connell B."/>
            <person name="Jenkins J."/>
            <person name="Brandt A."/>
            <person name="Calef R."/>
            <person name="Tung C.H."/>
            <person name="Huang T.K."/>
            <person name="Schmutz J."/>
            <person name="Satoh N."/>
            <person name="Yu J.K."/>
            <person name="Putnam N.H."/>
            <person name="Green R.E."/>
            <person name="Rokhsar D.S."/>
        </authorList>
    </citation>
    <scope>NUCLEOTIDE SEQUENCE [LARGE SCALE GENOMIC DNA]</scope>
    <source>
        <strain evidence="2">S238N-H82</strain>
    </source>
</reference>
<keyword evidence="2" id="KW-1185">Reference proteome</keyword>
<dbReference type="RefSeq" id="XP_035662856.1">
    <property type="nucleotide sequence ID" value="XM_035806963.1"/>
</dbReference>
<dbReference type="KEGG" id="bfo:118406706"/>
<protein>
    <submittedName>
        <fullName evidence="3">Uncharacterized protein LOC118406706 isoform X1</fullName>
    </submittedName>
</protein>
<feature type="compositionally biased region" description="Basic and acidic residues" evidence="1">
    <location>
        <begin position="892"/>
        <end position="905"/>
    </location>
</feature>
<proteinExistence type="predicted"/>
<feature type="compositionally biased region" description="Polar residues" evidence="1">
    <location>
        <begin position="697"/>
        <end position="709"/>
    </location>
</feature>
<reference evidence="3" key="2">
    <citation type="submission" date="2025-08" db="UniProtKB">
        <authorList>
            <consortium name="RefSeq"/>
        </authorList>
    </citation>
    <scope>IDENTIFICATION</scope>
    <source>
        <strain evidence="3">S238N-H82</strain>
        <tissue evidence="3">Testes</tissue>
    </source>
</reference>
<feature type="region of interest" description="Disordered" evidence="1">
    <location>
        <begin position="889"/>
        <end position="916"/>
    </location>
</feature>
<dbReference type="Proteomes" id="UP000001554">
    <property type="component" value="Chromosome 19"/>
</dbReference>